<gene>
    <name evidence="8" type="ORF">NEMVEDRAFT_v1g61117</name>
</gene>
<evidence type="ECO:0000313" key="9">
    <source>
        <dbReference type="Proteomes" id="UP000001593"/>
    </source>
</evidence>
<dbReference type="SMART" id="SM00028">
    <property type="entry name" value="TPR"/>
    <property type="match status" value="3"/>
</dbReference>
<name>A7RN65_NEMVE</name>
<dbReference type="HOGENOM" id="CLU_041196_1_0_1"/>
<dbReference type="GO" id="GO:0005929">
    <property type="term" value="C:cilium"/>
    <property type="evidence" value="ECO:0000318"/>
    <property type="project" value="GO_Central"/>
</dbReference>
<evidence type="ECO:0000256" key="4">
    <source>
        <dbReference type="ARBA" id="ARBA00022803"/>
    </source>
</evidence>
<dbReference type="OMA" id="QLAWMSG"/>
<dbReference type="InParanoid" id="A7RN65"/>
<sequence>RYRNTYEHNLCLDMLRDGFHQSFCELFNLMRQQREEQERLGPDSGLANQVLLEEDADKLDQLKYHLTTAEAAKRRGKMDHVYSSLLALAQYFEQSGDAWLSDHFYSSCLKTSLKIRGDGRRKESEANCNVGLSLEKKGDLHKAAEYFESFYNLTKGRIWQMDSGENLHSMSCENLRRVYTAISDLVTEEDVRAGIGYLLKAYEMAKESGDTRQEGLAGYRLGAAYESVGDPETALLYHNGYLEKCQQLQDDVGMGRACQALARAYEIQGDVGSAMKYLEMFVELADRAKQLPEQQKACFSLGSMYNSQGKYLDSVRMFQRAYEIAQDLHNPVITEQARIQLGIASGHVVLSGYASCMNDVNKPNIIRILDFKSTREDSF</sequence>
<reference evidence="8 9" key="1">
    <citation type="journal article" date="2007" name="Science">
        <title>Sea anemone genome reveals ancestral eumetazoan gene repertoire and genomic organization.</title>
        <authorList>
            <person name="Putnam N.H."/>
            <person name="Srivastava M."/>
            <person name="Hellsten U."/>
            <person name="Dirks B."/>
            <person name="Chapman J."/>
            <person name="Salamov A."/>
            <person name="Terry A."/>
            <person name="Shapiro H."/>
            <person name="Lindquist E."/>
            <person name="Kapitonov V.V."/>
            <person name="Jurka J."/>
            <person name="Genikhovich G."/>
            <person name="Grigoriev I.V."/>
            <person name="Lucas S.M."/>
            <person name="Steele R.E."/>
            <person name="Finnerty J.R."/>
            <person name="Technau U."/>
            <person name="Martindale M.Q."/>
            <person name="Rokhsar D.S."/>
        </authorList>
    </citation>
    <scope>NUCLEOTIDE SEQUENCE [LARGE SCALE GENOMIC DNA]</scope>
    <source>
        <strain evidence="9">CH2 X CH6</strain>
    </source>
</reference>
<dbReference type="InterPro" id="IPR051476">
    <property type="entry name" value="Bac_ResReg_Asp_Phosphatase"/>
</dbReference>
<keyword evidence="9" id="KW-1185">Reference proteome</keyword>
<dbReference type="InterPro" id="IPR011990">
    <property type="entry name" value="TPR-like_helical_dom_sf"/>
</dbReference>
<dbReference type="PhylomeDB" id="A7RN65"/>
<dbReference type="STRING" id="45351.A7RN65"/>
<dbReference type="SUPFAM" id="SSF48452">
    <property type="entry name" value="TPR-like"/>
    <property type="match status" value="1"/>
</dbReference>
<accession>A7RN65</accession>
<dbReference type="eggNOG" id="ENOG502QQ2U">
    <property type="taxonomic scope" value="Eukaryota"/>
</dbReference>
<feature type="repeat" description="TPR" evidence="7">
    <location>
        <begin position="295"/>
        <end position="328"/>
    </location>
</feature>
<comment type="function">
    <text evidence="6">Axonemal protein which is implicated in axonemal and/or peri-axonemal structure assembly and regulates flagellum assembly and beating and therefore sperm motility.</text>
</comment>
<protein>
    <recommendedName>
        <fullName evidence="5">Tetratricopeptide repeat protein 29</fullName>
    </recommendedName>
</protein>
<dbReference type="Pfam" id="PF13181">
    <property type="entry name" value="TPR_8"/>
    <property type="match status" value="2"/>
</dbReference>
<evidence type="ECO:0000256" key="6">
    <source>
        <dbReference type="ARBA" id="ARBA00044739"/>
    </source>
</evidence>
<keyword evidence="2" id="KW-0963">Cytoplasm</keyword>
<comment type="subcellular location">
    <subcellularLocation>
        <location evidence="1">Cytoplasm</location>
    </subcellularLocation>
</comment>
<evidence type="ECO:0000256" key="7">
    <source>
        <dbReference type="PROSITE-ProRule" id="PRU00339"/>
    </source>
</evidence>
<evidence type="ECO:0000256" key="2">
    <source>
        <dbReference type="ARBA" id="ARBA00022490"/>
    </source>
</evidence>
<dbReference type="InterPro" id="IPR019734">
    <property type="entry name" value="TPR_rpt"/>
</dbReference>
<evidence type="ECO:0000256" key="5">
    <source>
        <dbReference type="ARBA" id="ARBA00040665"/>
    </source>
</evidence>
<dbReference type="Pfam" id="PF13176">
    <property type="entry name" value="TPR_7"/>
    <property type="match status" value="1"/>
</dbReference>
<dbReference type="PANTHER" id="PTHR46630:SF1">
    <property type="entry name" value="TETRATRICOPEPTIDE REPEAT PROTEIN 29"/>
    <property type="match status" value="1"/>
</dbReference>
<dbReference type="Proteomes" id="UP000001593">
    <property type="component" value="Unassembled WGS sequence"/>
</dbReference>
<evidence type="ECO:0000256" key="1">
    <source>
        <dbReference type="ARBA" id="ARBA00004496"/>
    </source>
</evidence>
<dbReference type="KEGG" id="nve:5519175"/>
<proteinExistence type="predicted"/>
<dbReference type="GO" id="GO:0003341">
    <property type="term" value="P:cilium movement"/>
    <property type="evidence" value="ECO:0000318"/>
    <property type="project" value="GO_Central"/>
</dbReference>
<keyword evidence="4 7" id="KW-0802">TPR repeat</keyword>
<dbReference type="PROSITE" id="PS50005">
    <property type="entry name" value="TPR"/>
    <property type="match status" value="1"/>
</dbReference>
<keyword evidence="3" id="KW-0677">Repeat</keyword>
<feature type="non-terminal residue" evidence="8">
    <location>
        <position position="379"/>
    </location>
</feature>
<dbReference type="PANTHER" id="PTHR46630">
    <property type="entry name" value="TETRATRICOPEPTIDE REPEAT PROTEIN 29"/>
    <property type="match status" value="1"/>
</dbReference>
<dbReference type="Gene3D" id="1.25.40.10">
    <property type="entry name" value="Tetratricopeptide repeat domain"/>
    <property type="match status" value="2"/>
</dbReference>
<dbReference type="OrthoDB" id="626167at2759"/>
<dbReference type="GO" id="GO:0005737">
    <property type="term" value="C:cytoplasm"/>
    <property type="evidence" value="ECO:0007669"/>
    <property type="project" value="UniProtKB-SubCell"/>
</dbReference>
<feature type="non-terminal residue" evidence="8">
    <location>
        <position position="1"/>
    </location>
</feature>
<dbReference type="EMBL" id="DS469522">
    <property type="protein sequence ID" value="EDO47081.1"/>
    <property type="molecule type" value="Genomic_DNA"/>
</dbReference>
<organism evidence="8 9">
    <name type="scientific">Nematostella vectensis</name>
    <name type="common">Starlet sea anemone</name>
    <dbReference type="NCBI Taxonomy" id="45351"/>
    <lineage>
        <taxon>Eukaryota</taxon>
        <taxon>Metazoa</taxon>
        <taxon>Cnidaria</taxon>
        <taxon>Anthozoa</taxon>
        <taxon>Hexacorallia</taxon>
        <taxon>Actiniaria</taxon>
        <taxon>Edwardsiidae</taxon>
        <taxon>Nematostella</taxon>
    </lineage>
</organism>
<evidence type="ECO:0000313" key="8">
    <source>
        <dbReference type="EMBL" id="EDO47081.1"/>
    </source>
</evidence>
<dbReference type="AlphaFoldDB" id="A7RN65"/>
<evidence type="ECO:0000256" key="3">
    <source>
        <dbReference type="ARBA" id="ARBA00022737"/>
    </source>
</evidence>